<comment type="caution">
    <text evidence="1">The sequence shown here is derived from an EMBL/GenBank/DDBJ whole genome shotgun (WGS) entry which is preliminary data.</text>
</comment>
<protein>
    <recommendedName>
        <fullName evidence="3">Lipoprotein</fullName>
    </recommendedName>
</protein>
<name>A0A7V9Z154_9BACL</name>
<evidence type="ECO:0000313" key="2">
    <source>
        <dbReference type="Proteomes" id="UP000580891"/>
    </source>
</evidence>
<dbReference type="RefSeq" id="WP_181537984.1">
    <property type="nucleotide sequence ID" value="NZ_JACDUU010000006.1"/>
</dbReference>
<evidence type="ECO:0000313" key="1">
    <source>
        <dbReference type="EMBL" id="MBA2872177.1"/>
    </source>
</evidence>
<organism evidence="1 2">
    <name type="scientific">[Anoxybacillus] calidus</name>
    <dbReference type="NCBI Taxonomy" id="575178"/>
    <lineage>
        <taxon>Bacteria</taxon>
        <taxon>Bacillati</taxon>
        <taxon>Bacillota</taxon>
        <taxon>Bacilli</taxon>
        <taxon>Bacillales</taxon>
        <taxon>Anoxybacillaceae</taxon>
        <taxon>Paranoxybacillus</taxon>
    </lineage>
</organism>
<dbReference type="AlphaFoldDB" id="A0A7V9Z154"/>
<keyword evidence="2" id="KW-1185">Reference proteome</keyword>
<dbReference type="EMBL" id="JACDUU010000006">
    <property type="protein sequence ID" value="MBA2872177.1"/>
    <property type="molecule type" value="Genomic_DNA"/>
</dbReference>
<sequence length="108" mass="12209">MRRILSLFIMMIFMTGCQLGELEPPKPTLTVDGKEIDYKIGTYSWWENGRAVDADAIASSDLVEEMDFNVVPSESKMLINFGYQPSGIEAGIWKNDGVNFERVKLITQ</sequence>
<reference evidence="1 2" key="1">
    <citation type="submission" date="2020-07" db="EMBL/GenBank/DDBJ databases">
        <title>Genomic Encyclopedia of Type Strains, Phase IV (KMG-IV): sequencing the most valuable type-strain genomes for metagenomic binning, comparative biology and taxonomic classification.</title>
        <authorList>
            <person name="Goeker M."/>
        </authorList>
    </citation>
    <scope>NUCLEOTIDE SEQUENCE [LARGE SCALE GENOMIC DNA]</scope>
    <source>
        <strain evidence="1 2">DSM 25220</strain>
    </source>
</reference>
<evidence type="ECO:0008006" key="3">
    <source>
        <dbReference type="Google" id="ProtNLM"/>
    </source>
</evidence>
<accession>A0A7V9Z154</accession>
<dbReference type="Proteomes" id="UP000580891">
    <property type="component" value="Unassembled WGS sequence"/>
</dbReference>
<gene>
    <name evidence="1" type="ORF">HNQ85_002486</name>
</gene>
<proteinExistence type="predicted"/>
<dbReference type="PROSITE" id="PS51257">
    <property type="entry name" value="PROKAR_LIPOPROTEIN"/>
    <property type="match status" value="1"/>
</dbReference>